<name>A0A2U1NC22_ARTAN</name>
<sequence>MVGGRDESEGYIEVFWSYYLPPNIWLLSINNLAWDDNYTPSPVIDPVAEYDDFEGSTRQKNQSYYSRRSFQVPKNENEPHLDWLYSLCEPSDYSNTGQVTTLRVIDRVATQLIIGPVITLGVYRPSDYSGIHSQVITHMVKDQVIIQDGVI</sequence>
<dbReference type="AlphaFoldDB" id="A0A2U1NC22"/>
<dbReference type="Proteomes" id="UP000245207">
    <property type="component" value="Unassembled WGS sequence"/>
</dbReference>
<keyword evidence="1" id="KW-0255">Endonuclease</keyword>
<organism evidence="1 2">
    <name type="scientific">Artemisia annua</name>
    <name type="common">Sweet wormwood</name>
    <dbReference type="NCBI Taxonomy" id="35608"/>
    <lineage>
        <taxon>Eukaryota</taxon>
        <taxon>Viridiplantae</taxon>
        <taxon>Streptophyta</taxon>
        <taxon>Embryophyta</taxon>
        <taxon>Tracheophyta</taxon>
        <taxon>Spermatophyta</taxon>
        <taxon>Magnoliopsida</taxon>
        <taxon>eudicotyledons</taxon>
        <taxon>Gunneridae</taxon>
        <taxon>Pentapetalae</taxon>
        <taxon>asterids</taxon>
        <taxon>campanulids</taxon>
        <taxon>Asterales</taxon>
        <taxon>Asteraceae</taxon>
        <taxon>Asteroideae</taxon>
        <taxon>Anthemideae</taxon>
        <taxon>Artemisiinae</taxon>
        <taxon>Artemisia</taxon>
    </lineage>
</organism>
<dbReference type="EMBL" id="PKPP01003144">
    <property type="protein sequence ID" value="PWA71040.1"/>
    <property type="molecule type" value="Genomic_DNA"/>
</dbReference>
<dbReference type="GO" id="GO:0004527">
    <property type="term" value="F:exonuclease activity"/>
    <property type="evidence" value="ECO:0007669"/>
    <property type="project" value="UniProtKB-KW"/>
</dbReference>
<keyword evidence="1" id="KW-0540">Nuclease</keyword>
<comment type="caution">
    <text evidence="1">The sequence shown here is derived from an EMBL/GenBank/DDBJ whole genome shotgun (WGS) entry which is preliminary data.</text>
</comment>
<dbReference type="STRING" id="35608.A0A2U1NC22"/>
<keyword evidence="1" id="KW-0378">Hydrolase</keyword>
<reference evidence="1 2" key="1">
    <citation type="journal article" date="2018" name="Mol. Plant">
        <title>The genome of Artemisia annua provides insight into the evolution of Asteraceae family and artemisinin biosynthesis.</title>
        <authorList>
            <person name="Shen Q."/>
            <person name="Zhang L."/>
            <person name="Liao Z."/>
            <person name="Wang S."/>
            <person name="Yan T."/>
            <person name="Shi P."/>
            <person name="Liu M."/>
            <person name="Fu X."/>
            <person name="Pan Q."/>
            <person name="Wang Y."/>
            <person name="Lv Z."/>
            <person name="Lu X."/>
            <person name="Zhang F."/>
            <person name="Jiang W."/>
            <person name="Ma Y."/>
            <person name="Chen M."/>
            <person name="Hao X."/>
            <person name="Li L."/>
            <person name="Tang Y."/>
            <person name="Lv G."/>
            <person name="Zhou Y."/>
            <person name="Sun X."/>
            <person name="Brodelius P.E."/>
            <person name="Rose J.K.C."/>
            <person name="Tang K."/>
        </authorList>
    </citation>
    <scope>NUCLEOTIDE SEQUENCE [LARGE SCALE GENOMIC DNA]</scope>
    <source>
        <strain evidence="2">cv. Huhao1</strain>
        <tissue evidence="1">Leaf</tissue>
    </source>
</reference>
<evidence type="ECO:0000313" key="1">
    <source>
        <dbReference type="EMBL" id="PWA71040.1"/>
    </source>
</evidence>
<dbReference type="GO" id="GO:0004519">
    <property type="term" value="F:endonuclease activity"/>
    <property type="evidence" value="ECO:0007669"/>
    <property type="project" value="UniProtKB-KW"/>
</dbReference>
<protein>
    <submittedName>
        <fullName evidence="1">Endonuclease/exonuclease/phosphatase</fullName>
    </submittedName>
</protein>
<accession>A0A2U1NC22</accession>
<gene>
    <name evidence="1" type="ORF">CTI12_AA282740</name>
</gene>
<proteinExistence type="predicted"/>
<keyword evidence="2" id="KW-1185">Reference proteome</keyword>
<evidence type="ECO:0000313" key="2">
    <source>
        <dbReference type="Proteomes" id="UP000245207"/>
    </source>
</evidence>
<keyword evidence="1" id="KW-0269">Exonuclease</keyword>